<dbReference type="GO" id="GO:0016841">
    <property type="term" value="F:ammonia-lyase activity"/>
    <property type="evidence" value="ECO:0007669"/>
    <property type="project" value="InterPro"/>
</dbReference>
<dbReference type="EMBL" id="SOSA01000527">
    <property type="protein sequence ID" value="THC90380.1"/>
    <property type="molecule type" value="Genomic_DNA"/>
</dbReference>
<evidence type="ECO:0000313" key="3">
    <source>
        <dbReference type="Proteomes" id="UP000308092"/>
    </source>
</evidence>
<dbReference type="Pfam" id="PF00221">
    <property type="entry name" value="Lyase_aromatic"/>
    <property type="match status" value="2"/>
</dbReference>
<dbReference type="STRING" id="1220188.A0A4S3J630"/>
<accession>A0A4S3J630</accession>
<comment type="caution">
    <text evidence="2">The sequence shown here is derived from an EMBL/GenBank/DDBJ whole genome shotgun (WGS) entry which is preliminary data.</text>
</comment>
<dbReference type="AlphaFoldDB" id="A0A4S3J630"/>
<evidence type="ECO:0008006" key="4">
    <source>
        <dbReference type="Google" id="ProtNLM"/>
    </source>
</evidence>
<dbReference type="InterPro" id="IPR022313">
    <property type="entry name" value="Phe/His_NH3-lyase_AS"/>
</dbReference>
<name>A0A4S3J630_9EURO</name>
<dbReference type="InterPro" id="IPR008948">
    <property type="entry name" value="L-Aspartase-like"/>
</dbReference>
<proteinExistence type="inferred from homology"/>
<dbReference type="Proteomes" id="UP000308092">
    <property type="component" value="Unassembled WGS sequence"/>
</dbReference>
<dbReference type="InterPro" id="IPR001106">
    <property type="entry name" value="Aromatic_Lyase"/>
</dbReference>
<reference evidence="2 3" key="1">
    <citation type="submission" date="2019-03" db="EMBL/GenBank/DDBJ databases">
        <title>The genome sequence of a newly discovered highly antifungal drug resistant Aspergillus species, Aspergillus tanneri NIH 1004.</title>
        <authorList>
            <person name="Mounaud S."/>
            <person name="Singh I."/>
            <person name="Joardar V."/>
            <person name="Pakala S."/>
            <person name="Pakala S."/>
            <person name="Venepally P."/>
            <person name="Hoover J."/>
            <person name="Nierman W."/>
            <person name="Chung J."/>
            <person name="Losada L."/>
        </authorList>
    </citation>
    <scope>NUCLEOTIDE SEQUENCE [LARGE SCALE GENOMIC DNA]</scope>
    <source>
        <strain evidence="2 3">NIH1004</strain>
    </source>
</reference>
<dbReference type="SUPFAM" id="SSF48557">
    <property type="entry name" value="L-aspartase-like"/>
    <property type="match status" value="1"/>
</dbReference>
<dbReference type="InterPro" id="IPR024083">
    <property type="entry name" value="Fumarase/histidase_N"/>
</dbReference>
<dbReference type="PANTHER" id="PTHR10362">
    <property type="entry name" value="HISTIDINE AMMONIA-LYASE"/>
    <property type="match status" value="1"/>
</dbReference>
<dbReference type="Gene3D" id="1.10.275.10">
    <property type="entry name" value="Fumarase/aspartase (N-terminal domain)"/>
    <property type="match status" value="1"/>
</dbReference>
<sequence length="354" mass="37663">MLTRCNSLLRGHSAVRPAVVQHILTLLAHGMTPILPLRGSISASGDLTPLAYIAGAVEGNPDISVHKDRDGSIVPADEALRELGLSPLEYGPKEGLGLLNGTAFSAGAASLVLVESTQLLLLSQVLTAMGTEALFGTRHNYQPFIADARPHPGPRSRTWRCGGGHLGHGEGAGGAADAGQDVLRAMLRDDQPDAEQRTAAEPLFDDPSLSFAFKGVDINMAAYLSELGYLSHPVSKHVQSAEMHNQALNSLAFLACRYTADAVEVLSLMAATYLYVLSCSPDMPDDQVSDVQSAAWDQLMHNWARNSMQDLSDRALLTASYSVGMMLAHGEASAAADWQASKQQRAQAYTTASD</sequence>
<organism evidence="2 3">
    <name type="scientific">Aspergillus tanneri</name>
    <dbReference type="NCBI Taxonomy" id="1220188"/>
    <lineage>
        <taxon>Eukaryota</taxon>
        <taxon>Fungi</taxon>
        <taxon>Dikarya</taxon>
        <taxon>Ascomycota</taxon>
        <taxon>Pezizomycotina</taxon>
        <taxon>Eurotiomycetes</taxon>
        <taxon>Eurotiomycetidae</taxon>
        <taxon>Eurotiales</taxon>
        <taxon>Aspergillaceae</taxon>
        <taxon>Aspergillus</taxon>
        <taxon>Aspergillus subgen. Circumdati</taxon>
    </lineage>
</organism>
<evidence type="ECO:0000313" key="2">
    <source>
        <dbReference type="EMBL" id="THC90380.1"/>
    </source>
</evidence>
<dbReference type="Gene3D" id="1.20.200.10">
    <property type="entry name" value="Fumarase/aspartase (Central domain)"/>
    <property type="match status" value="2"/>
</dbReference>
<protein>
    <recommendedName>
        <fullName evidence="4">Phenylalanine ammonia-lyase</fullName>
    </recommendedName>
</protein>
<gene>
    <name evidence="2" type="ORF">EYZ11_010161</name>
</gene>
<dbReference type="PROSITE" id="PS00488">
    <property type="entry name" value="PAL_HISTIDASE"/>
    <property type="match status" value="1"/>
</dbReference>
<comment type="similarity">
    <text evidence="1">Belongs to the PAL/histidase family.</text>
</comment>
<keyword evidence="3" id="KW-1185">Reference proteome</keyword>
<evidence type="ECO:0000256" key="1">
    <source>
        <dbReference type="ARBA" id="ARBA00007238"/>
    </source>
</evidence>
<dbReference type="VEuPathDB" id="FungiDB:EYZ11_010161"/>